<proteinExistence type="predicted"/>
<dbReference type="EMBL" id="MU069768">
    <property type="protein sequence ID" value="KAF5834236.1"/>
    <property type="molecule type" value="Genomic_DNA"/>
</dbReference>
<keyword evidence="3" id="KW-1185">Reference proteome</keyword>
<dbReference type="PANTHER" id="PTHR13413:SF0">
    <property type="entry name" value="YLP MOTIF-CONTAINING PROTEIN 1"/>
    <property type="match status" value="1"/>
</dbReference>
<dbReference type="InterPro" id="IPR026314">
    <property type="entry name" value="YLP_motif_con_p1"/>
</dbReference>
<sequence>MSGVYVLQSLESDPVQCAKRNVRGCTLEQCKALAASWEAPPPMLPMLDVMPLMHGKFAGASHIDEVDMESDEEAAKPEKEAVSGGAGKGNRGQQGEAASEAARSEGG</sequence>
<feature type="region of interest" description="Disordered" evidence="1">
    <location>
        <begin position="63"/>
        <end position="107"/>
    </location>
</feature>
<name>A0ABQ7GHZ7_DUNSA</name>
<dbReference type="Proteomes" id="UP000815325">
    <property type="component" value="Unassembled WGS sequence"/>
</dbReference>
<gene>
    <name evidence="2" type="ORF">DUNSADRAFT_9189</name>
</gene>
<dbReference type="PANTHER" id="PTHR13413">
    <property type="entry name" value="YLP MOTIF CONTAINING PROTEIN NUCLEAR PROTEIN ZAP"/>
    <property type="match status" value="1"/>
</dbReference>
<accession>A0ABQ7GHZ7</accession>
<reference evidence="2" key="1">
    <citation type="submission" date="2017-08" db="EMBL/GenBank/DDBJ databases">
        <authorList>
            <person name="Polle J.E."/>
            <person name="Barry K."/>
            <person name="Cushman J."/>
            <person name="Schmutz J."/>
            <person name="Tran D."/>
            <person name="Hathwaick L.T."/>
            <person name="Yim W.C."/>
            <person name="Jenkins J."/>
            <person name="Mckie-Krisberg Z.M."/>
            <person name="Prochnik S."/>
            <person name="Lindquist E."/>
            <person name="Dockter R.B."/>
            <person name="Adam C."/>
            <person name="Molina H."/>
            <person name="Bunkerborg J."/>
            <person name="Jin E."/>
            <person name="Buchheim M."/>
            <person name="Magnuson J."/>
        </authorList>
    </citation>
    <scope>NUCLEOTIDE SEQUENCE</scope>
    <source>
        <strain evidence="2">CCAP 19/18</strain>
    </source>
</reference>
<evidence type="ECO:0000313" key="2">
    <source>
        <dbReference type="EMBL" id="KAF5834236.1"/>
    </source>
</evidence>
<evidence type="ECO:0008006" key="4">
    <source>
        <dbReference type="Google" id="ProtNLM"/>
    </source>
</evidence>
<evidence type="ECO:0000313" key="3">
    <source>
        <dbReference type="Proteomes" id="UP000815325"/>
    </source>
</evidence>
<protein>
    <recommendedName>
        <fullName evidence="4">Encoded protein</fullName>
    </recommendedName>
</protein>
<comment type="caution">
    <text evidence="2">The sequence shown here is derived from an EMBL/GenBank/DDBJ whole genome shotgun (WGS) entry which is preliminary data.</text>
</comment>
<evidence type="ECO:0000256" key="1">
    <source>
        <dbReference type="SAM" id="MobiDB-lite"/>
    </source>
</evidence>
<organism evidence="2 3">
    <name type="scientific">Dunaliella salina</name>
    <name type="common">Green alga</name>
    <name type="synonym">Protococcus salinus</name>
    <dbReference type="NCBI Taxonomy" id="3046"/>
    <lineage>
        <taxon>Eukaryota</taxon>
        <taxon>Viridiplantae</taxon>
        <taxon>Chlorophyta</taxon>
        <taxon>core chlorophytes</taxon>
        <taxon>Chlorophyceae</taxon>
        <taxon>CS clade</taxon>
        <taxon>Chlamydomonadales</taxon>
        <taxon>Dunaliellaceae</taxon>
        <taxon>Dunaliella</taxon>
    </lineage>
</organism>